<protein>
    <submittedName>
        <fullName evidence="3">DUF1559 domain-containing protein</fullName>
    </submittedName>
</protein>
<dbReference type="NCBIfam" id="TIGR02532">
    <property type="entry name" value="IV_pilin_GFxxxE"/>
    <property type="match status" value="1"/>
</dbReference>
<dbReference type="InterPro" id="IPR045584">
    <property type="entry name" value="Pilin-like"/>
</dbReference>
<gene>
    <name evidence="3" type="ORF">FYJ85_15540</name>
</gene>
<dbReference type="Proteomes" id="UP000435649">
    <property type="component" value="Unassembled WGS sequence"/>
</dbReference>
<dbReference type="AlphaFoldDB" id="A0A844G664"/>
<organism evidence="3 4">
    <name type="scientific">Victivallis lenta</name>
    <dbReference type="NCBI Taxonomy" id="2606640"/>
    <lineage>
        <taxon>Bacteria</taxon>
        <taxon>Pseudomonadati</taxon>
        <taxon>Lentisphaerota</taxon>
        <taxon>Lentisphaeria</taxon>
        <taxon>Victivallales</taxon>
        <taxon>Victivallaceae</taxon>
        <taxon>Victivallis</taxon>
    </lineage>
</organism>
<keyword evidence="1" id="KW-0488">Methylation</keyword>
<evidence type="ECO:0000313" key="4">
    <source>
        <dbReference type="Proteomes" id="UP000435649"/>
    </source>
</evidence>
<evidence type="ECO:0000256" key="2">
    <source>
        <dbReference type="SAM" id="Phobius"/>
    </source>
</evidence>
<dbReference type="PRINTS" id="PR00813">
    <property type="entry name" value="BCTERIALGSPG"/>
</dbReference>
<keyword evidence="4" id="KW-1185">Reference proteome</keyword>
<name>A0A844G664_9BACT</name>
<comment type="caution">
    <text evidence="3">The sequence shown here is derived from an EMBL/GenBank/DDBJ whole genome shotgun (WGS) entry which is preliminary data.</text>
</comment>
<accession>A0A844G664</accession>
<proteinExistence type="predicted"/>
<keyword evidence="2" id="KW-0812">Transmembrane</keyword>
<dbReference type="Gene3D" id="3.30.700.10">
    <property type="entry name" value="Glycoprotein, Type 4 Pilin"/>
    <property type="match status" value="1"/>
</dbReference>
<feature type="transmembrane region" description="Helical" evidence="2">
    <location>
        <begin position="6"/>
        <end position="28"/>
    </location>
</feature>
<reference evidence="3 4" key="1">
    <citation type="submission" date="2019-08" db="EMBL/GenBank/DDBJ databases">
        <title>In-depth cultivation of the pig gut microbiome towards novel bacterial diversity and tailored functional studies.</title>
        <authorList>
            <person name="Wylensek D."/>
            <person name="Hitch T.C.A."/>
            <person name="Clavel T."/>
        </authorList>
    </citation>
    <scope>NUCLEOTIDE SEQUENCE [LARGE SCALE GENOMIC DNA]</scope>
    <source>
        <strain evidence="3 4">BBE-744-WT-12</strain>
    </source>
</reference>
<keyword evidence="2" id="KW-1133">Transmembrane helix</keyword>
<dbReference type="EMBL" id="VUNS01000019">
    <property type="protein sequence ID" value="MST98454.1"/>
    <property type="molecule type" value="Genomic_DNA"/>
</dbReference>
<dbReference type="InterPro" id="IPR000983">
    <property type="entry name" value="Bac_GSPG_pilin"/>
</dbReference>
<dbReference type="RefSeq" id="WP_106051365.1">
    <property type="nucleotide sequence ID" value="NZ_DBFCGB010000155.1"/>
</dbReference>
<evidence type="ECO:0000256" key="1">
    <source>
        <dbReference type="ARBA" id="ARBA00022481"/>
    </source>
</evidence>
<sequence>MRCRFTLIELLVVIAIIAVLAGMLMPALNGARSRARRTACTGNLRQIGTALESYLNDSRSVLPSCRIMPKTAGEGEESLPGIVETLQPYLGGNEKVFRCPSDTERLFENEGSSYVWGREWGINGKRADDRELQMLGYRIPLLYDGGAFHGPAGEVKSRNYLYLTLRISDNAMKEKVQ</sequence>
<dbReference type="InterPro" id="IPR012902">
    <property type="entry name" value="N_methyl_site"/>
</dbReference>
<dbReference type="GO" id="GO:0015627">
    <property type="term" value="C:type II protein secretion system complex"/>
    <property type="evidence" value="ECO:0007669"/>
    <property type="project" value="InterPro"/>
</dbReference>
<dbReference type="PANTHER" id="PTHR30093">
    <property type="entry name" value="GENERAL SECRETION PATHWAY PROTEIN G"/>
    <property type="match status" value="1"/>
</dbReference>
<dbReference type="SUPFAM" id="SSF54523">
    <property type="entry name" value="Pili subunits"/>
    <property type="match status" value="1"/>
</dbReference>
<dbReference type="GO" id="GO:0015628">
    <property type="term" value="P:protein secretion by the type II secretion system"/>
    <property type="evidence" value="ECO:0007669"/>
    <property type="project" value="InterPro"/>
</dbReference>
<evidence type="ECO:0000313" key="3">
    <source>
        <dbReference type="EMBL" id="MST98454.1"/>
    </source>
</evidence>
<keyword evidence="2" id="KW-0472">Membrane</keyword>